<dbReference type="InterPro" id="IPR017871">
    <property type="entry name" value="ABC_transporter-like_CS"/>
</dbReference>
<dbReference type="Pfam" id="PF12848">
    <property type="entry name" value="ABC_tran_Xtn"/>
    <property type="match status" value="1"/>
</dbReference>
<dbReference type="PANTHER" id="PTHR42855:SF2">
    <property type="entry name" value="DRUG RESISTANCE ABC TRANSPORTER,ATP-BINDING PROTEIN"/>
    <property type="match status" value="1"/>
</dbReference>
<evidence type="ECO:0000313" key="6">
    <source>
        <dbReference type="Proteomes" id="UP000243591"/>
    </source>
</evidence>
<dbReference type="InterPro" id="IPR032781">
    <property type="entry name" value="ABC_tran_Xtn"/>
</dbReference>
<keyword evidence="2 5" id="KW-0067">ATP-binding</keyword>
<dbReference type="NCBIfam" id="NF000355">
    <property type="entry name" value="ribo_prot_ABC_F"/>
    <property type="match status" value="1"/>
</dbReference>
<dbReference type="InterPro" id="IPR003593">
    <property type="entry name" value="AAA+_ATPase"/>
</dbReference>
<feature type="domain" description="ABC transporter" evidence="4">
    <location>
        <begin position="3"/>
        <end position="257"/>
    </location>
</feature>
<evidence type="ECO:0000259" key="4">
    <source>
        <dbReference type="PROSITE" id="PS50893"/>
    </source>
</evidence>
<reference evidence="5 6" key="1">
    <citation type="submission" date="2017-09" db="EMBL/GenBank/DDBJ databases">
        <title>Complete Genome Sequences of Two Strains of the Meat Spoilage Bacterium Brochothrix thermosphacta Isolated from Ground Chicken.</title>
        <authorList>
            <person name="Paoli G.C."/>
            <person name="Wijey C."/>
            <person name="Chen C.-Y."/>
            <person name="Nguyen L."/>
            <person name="Yan X."/>
            <person name="Irwin P.L."/>
        </authorList>
    </citation>
    <scope>NUCLEOTIDE SEQUENCE [LARGE SCALE GENOMIC DNA]</scope>
    <source>
        <strain evidence="5 6">BI</strain>
    </source>
</reference>
<dbReference type="Pfam" id="PF00005">
    <property type="entry name" value="ABC_tran"/>
    <property type="match status" value="2"/>
</dbReference>
<dbReference type="SUPFAM" id="SSF52540">
    <property type="entry name" value="P-loop containing nucleoside triphosphate hydrolases"/>
    <property type="match status" value="2"/>
</dbReference>
<dbReference type="STRING" id="2756.BFR44_05325"/>
<organism evidence="5 6">
    <name type="scientific">Brochothrix thermosphacta</name>
    <name type="common">Microbacterium thermosphactum</name>
    <dbReference type="NCBI Taxonomy" id="2756"/>
    <lineage>
        <taxon>Bacteria</taxon>
        <taxon>Bacillati</taxon>
        <taxon>Bacillota</taxon>
        <taxon>Bacilli</taxon>
        <taxon>Bacillales</taxon>
        <taxon>Listeriaceae</taxon>
        <taxon>Brochothrix</taxon>
    </lineage>
</organism>
<dbReference type="Gene3D" id="3.40.50.300">
    <property type="entry name" value="P-loop containing nucleotide triphosphate hydrolases"/>
    <property type="match status" value="2"/>
</dbReference>
<dbReference type="OrthoDB" id="9760950at2"/>
<evidence type="ECO:0000256" key="1">
    <source>
        <dbReference type="ARBA" id="ARBA00022741"/>
    </source>
</evidence>
<feature type="coiled-coil region" evidence="3">
    <location>
        <begin position="246"/>
        <end position="280"/>
    </location>
</feature>
<keyword evidence="1" id="KW-0547">Nucleotide-binding</keyword>
<dbReference type="RefSeq" id="WP_069125067.1">
    <property type="nucleotide sequence ID" value="NZ_CP023483.1"/>
</dbReference>
<evidence type="ECO:0000256" key="2">
    <source>
        <dbReference type="ARBA" id="ARBA00022840"/>
    </source>
</evidence>
<dbReference type="PANTHER" id="PTHR42855">
    <property type="entry name" value="ABC TRANSPORTER ATP-BINDING SUBUNIT"/>
    <property type="match status" value="1"/>
</dbReference>
<dbReference type="Proteomes" id="UP000243591">
    <property type="component" value="Chromosome"/>
</dbReference>
<dbReference type="PROSITE" id="PS50893">
    <property type="entry name" value="ABC_TRANSPORTER_2"/>
    <property type="match status" value="2"/>
</dbReference>
<gene>
    <name evidence="5" type="ORF">CNY62_10720</name>
</gene>
<keyword evidence="6" id="KW-1185">Reference proteome</keyword>
<dbReference type="EMBL" id="CP023483">
    <property type="protein sequence ID" value="ATF26784.1"/>
    <property type="molecule type" value="Genomic_DNA"/>
</dbReference>
<dbReference type="InterPro" id="IPR003439">
    <property type="entry name" value="ABC_transporter-like_ATP-bd"/>
</dbReference>
<keyword evidence="3" id="KW-0175">Coiled coil</keyword>
<dbReference type="SMART" id="SM00382">
    <property type="entry name" value="AAA"/>
    <property type="match status" value="2"/>
</dbReference>
<dbReference type="InterPro" id="IPR051309">
    <property type="entry name" value="ABCF_ATPase"/>
</dbReference>
<protein>
    <submittedName>
        <fullName evidence="5">ABC transporter ATP-binding protein</fullName>
    </submittedName>
</protein>
<dbReference type="PROSITE" id="PS00211">
    <property type="entry name" value="ABC_TRANSPORTER_1"/>
    <property type="match status" value="2"/>
</dbReference>
<dbReference type="GO" id="GO:0016887">
    <property type="term" value="F:ATP hydrolysis activity"/>
    <property type="evidence" value="ECO:0007669"/>
    <property type="project" value="InterPro"/>
</dbReference>
<proteinExistence type="predicted"/>
<dbReference type="FunFam" id="3.40.50.300:FF:000011">
    <property type="entry name" value="Putative ABC transporter ATP-binding component"/>
    <property type="match status" value="1"/>
</dbReference>
<evidence type="ECO:0000256" key="3">
    <source>
        <dbReference type="SAM" id="Coils"/>
    </source>
</evidence>
<dbReference type="InterPro" id="IPR027417">
    <property type="entry name" value="P-loop_NTPase"/>
</dbReference>
<accession>A0A1D2L5X8</accession>
<dbReference type="CDD" id="cd03221">
    <property type="entry name" value="ABCF_EF-3"/>
    <property type="match status" value="2"/>
</dbReference>
<evidence type="ECO:0000313" key="5">
    <source>
        <dbReference type="EMBL" id="ATF26784.1"/>
    </source>
</evidence>
<dbReference type="KEGG" id="bths:CNY62_10720"/>
<dbReference type="GO" id="GO:0005524">
    <property type="term" value="F:ATP binding"/>
    <property type="evidence" value="ECO:0007669"/>
    <property type="project" value="UniProtKB-KW"/>
</dbReference>
<feature type="coiled-coil region" evidence="3">
    <location>
        <begin position="559"/>
        <end position="609"/>
    </location>
</feature>
<feature type="domain" description="ABC transporter" evidence="4">
    <location>
        <begin position="319"/>
        <end position="543"/>
    </location>
</feature>
<dbReference type="AlphaFoldDB" id="A0A1D2L5X8"/>
<sequence>MLIKAEAVTKIMGGTLIFEDLTLTANQKQIIGIVGRNGCGKTTLLKLLADVETADVGRIIKRKGIRTGYLHQIPQFEIEYTGKDVLHLAFSQTLALQVELEELERRMVTLTGDALERKLLVYGEKQEAFIQAGGYEIEAKVNRVVKGLKLESIIETTFTQLSGGEQTKIMLGQLLLSEPDVLLLDEPTNHLDMLAIDWLEDYLRNFEGATLIISHDRYFLNAVSTSIAEIEDGVLKTYNGNYDRYVKEKEAETMQAFQQYDEQQKKIKKMQEAIKQLKIWANEASPPSASLHRRAKNMEKALARIVVKKRPPVAKKMNLSLQNADRAGNDVLGLEAVSFGYGQTLFNSVNVSIGWKDHIAIVGENGAGKTTLLKIMSGELSPDKGQVKSGSNVKIGYLSQKLNHQATGIRLIDAFRENISITEEEARSVLASFLFYGYDVFKQVASLSGGERMRLRLAQLMYEDVNVLVLDEPTNHLDIESREVLEEQLALFKGTIIAVSHDRYFLNALFNRILWLENRTAKLYSGNYDEAKKQHGIAHANVPLEKNAVKTDYRNNTTTRDYEAESDNIEQQISTLKQEITNESNWENYQDLEKELTTLGGKLEILLNEWIMNE</sequence>
<name>A0A1D2L5X8_BROTH</name>